<organism evidence="2 3">
    <name type="scientific">Quercus suber</name>
    <name type="common">Cork oak</name>
    <dbReference type="NCBI Taxonomy" id="58331"/>
    <lineage>
        <taxon>Eukaryota</taxon>
        <taxon>Viridiplantae</taxon>
        <taxon>Streptophyta</taxon>
        <taxon>Embryophyta</taxon>
        <taxon>Tracheophyta</taxon>
        <taxon>Spermatophyta</taxon>
        <taxon>Magnoliopsida</taxon>
        <taxon>eudicotyledons</taxon>
        <taxon>Gunneridae</taxon>
        <taxon>Pentapetalae</taxon>
        <taxon>rosids</taxon>
        <taxon>fabids</taxon>
        <taxon>Fagales</taxon>
        <taxon>Fagaceae</taxon>
        <taxon>Quercus</taxon>
    </lineage>
</organism>
<comment type="caution">
    <text evidence="2">The sequence shown here is derived from an EMBL/GenBank/DDBJ whole genome shotgun (WGS) entry which is preliminary data.</text>
</comment>
<accession>A0AAW0LTX5</accession>
<dbReference type="AlphaFoldDB" id="A0AAW0LTX5"/>
<keyword evidence="1" id="KW-1133">Transmembrane helix</keyword>
<feature type="transmembrane region" description="Helical" evidence="1">
    <location>
        <begin position="54"/>
        <end position="74"/>
    </location>
</feature>
<sequence length="111" mass="12806">MYPYTMGMAMAKWGEVWNFPLLRALLIACPMVLQPGQSFIIPMGSSLQSQIGFTFLLIGSRWAVTAFCDFYFSVEYKQLTKKDRTKQTMSLQRQNHKAIATKPMQENKLKM</sequence>
<keyword evidence="1" id="KW-0812">Transmembrane</keyword>
<reference evidence="2 3" key="1">
    <citation type="journal article" date="2018" name="Sci. Data">
        <title>The draft genome sequence of cork oak.</title>
        <authorList>
            <person name="Ramos A.M."/>
            <person name="Usie A."/>
            <person name="Barbosa P."/>
            <person name="Barros P.M."/>
            <person name="Capote T."/>
            <person name="Chaves I."/>
            <person name="Simoes F."/>
            <person name="Abreu I."/>
            <person name="Carrasquinho I."/>
            <person name="Faro C."/>
            <person name="Guimaraes J.B."/>
            <person name="Mendonca D."/>
            <person name="Nobrega F."/>
            <person name="Rodrigues L."/>
            <person name="Saibo N.J.M."/>
            <person name="Varela M.C."/>
            <person name="Egas C."/>
            <person name="Matos J."/>
            <person name="Miguel C.M."/>
            <person name="Oliveira M.M."/>
            <person name="Ricardo C.P."/>
            <person name="Goncalves S."/>
        </authorList>
    </citation>
    <scope>NUCLEOTIDE SEQUENCE [LARGE SCALE GENOMIC DNA]</scope>
    <source>
        <strain evidence="3">cv. HL8</strain>
    </source>
</reference>
<evidence type="ECO:0000313" key="2">
    <source>
        <dbReference type="EMBL" id="KAK7855108.1"/>
    </source>
</evidence>
<gene>
    <name evidence="2" type="ORF">CFP56_029767</name>
</gene>
<protein>
    <submittedName>
        <fullName evidence="2">Uncharacterized protein</fullName>
    </submittedName>
</protein>
<evidence type="ECO:0000313" key="3">
    <source>
        <dbReference type="Proteomes" id="UP000237347"/>
    </source>
</evidence>
<keyword evidence="3" id="KW-1185">Reference proteome</keyword>
<proteinExistence type="predicted"/>
<evidence type="ECO:0000256" key="1">
    <source>
        <dbReference type="SAM" id="Phobius"/>
    </source>
</evidence>
<dbReference type="Proteomes" id="UP000237347">
    <property type="component" value="Unassembled WGS sequence"/>
</dbReference>
<keyword evidence="1" id="KW-0472">Membrane</keyword>
<name>A0AAW0LTX5_QUESU</name>
<dbReference type="EMBL" id="PKMF04000049">
    <property type="protein sequence ID" value="KAK7855108.1"/>
    <property type="molecule type" value="Genomic_DNA"/>
</dbReference>